<dbReference type="EMBL" id="FN649760">
    <property type="protein sequence ID" value="CBN77826.1"/>
    <property type="molecule type" value="Genomic_DNA"/>
</dbReference>
<protein>
    <submittedName>
        <fullName evidence="2">Uncharacterized protein</fullName>
    </submittedName>
</protein>
<feature type="region of interest" description="Disordered" evidence="1">
    <location>
        <begin position="1"/>
        <end position="33"/>
    </location>
</feature>
<proteinExistence type="predicted"/>
<organism evidence="2 3">
    <name type="scientific">Ectocarpus siliculosus</name>
    <name type="common">Brown alga</name>
    <name type="synonym">Conferva siliculosa</name>
    <dbReference type="NCBI Taxonomy" id="2880"/>
    <lineage>
        <taxon>Eukaryota</taxon>
        <taxon>Sar</taxon>
        <taxon>Stramenopiles</taxon>
        <taxon>Ochrophyta</taxon>
        <taxon>PX clade</taxon>
        <taxon>Phaeophyceae</taxon>
        <taxon>Ectocarpales</taxon>
        <taxon>Ectocarpaceae</taxon>
        <taxon>Ectocarpus</taxon>
    </lineage>
</organism>
<reference evidence="2 3" key="1">
    <citation type="journal article" date="2010" name="Nature">
        <title>The Ectocarpus genome and the independent evolution of multicellularity in brown algae.</title>
        <authorList>
            <person name="Cock J.M."/>
            <person name="Sterck L."/>
            <person name="Rouze P."/>
            <person name="Scornet D."/>
            <person name="Allen A.E."/>
            <person name="Amoutzias G."/>
            <person name="Anthouard V."/>
            <person name="Artiguenave F."/>
            <person name="Aury J.M."/>
            <person name="Badger J.H."/>
            <person name="Beszteri B."/>
            <person name="Billiau K."/>
            <person name="Bonnet E."/>
            <person name="Bothwell J.H."/>
            <person name="Bowler C."/>
            <person name="Boyen C."/>
            <person name="Brownlee C."/>
            <person name="Carrano C.J."/>
            <person name="Charrier B."/>
            <person name="Cho G.Y."/>
            <person name="Coelho S.M."/>
            <person name="Collen J."/>
            <person name="Corre E."/>
            <person name="Da Silva C."/>
            <person name="Delage L."/>
            <person name="Delaroque N."/>
            <person name="Dittami S.M."/>
            <person name="Doulbeau S."/>
            <person name="Elias M."/>
            <person name="Farnham G."/>
            <person name="Gachon C.M."/>
            <person name="Gschloessl B."/>
            <person name="Heesch S."/>
            <person name="Jabbari K."/>
            <person name="Jubin C."/>
            <person name="Kawai H."/>
            <person name="Kimura K."/>
            <person name="Kloareg B."/>
            <person name="Kupper F.C."/>
            <person name="Lang D."/>
            <person name="Le Bail A."/>
            <person name="Leblanc C."/>
            <person name="Lerouge P."/>
            <person name="Lohr M."/>
            <person name="Lopez P.J."/>
            <person name="Martens C."/>
            <person name="Maumus F."/>
            <person name="Michel G."/>
            <person name="Miranda-Saavedra D."/>
            <person name="Morales J."/>
            <person name="Moreau H."/>
            <person name="Motomura T."/>
            <person name="Nagasato C."/>
            <person name="Napoli C.A."/>
            <person name="Nelson D.R."/>
            <person name="Nyvall-Collen P."/>
            <person name="Peters A.F."/>
            <person name="Pommier C."/>
            <person name="Potin P."/>
            <person name="Poulain J."/>
            <person name="Quesneville H."/>
            <person name="Read B."/>
            <person name="Rensing S.A."/>
            <person name="Ritter A."/>
            <person name="Rousvoal S."/>
            <person name="Samanta M."/>
            <person name="Samson G."/>
            <person name="Schroeder D.C."/>
            <person name="Segurens B."/>
            <person name="Strittmatter M."/>
            <person name="Tonon T."/>
            <person name="Tregear J.W."/>
            <person name="Valentin K."/>
            <person name="von Dassow P."/>
            <person name="Yamagishi T."/>
            <person name="Van de Peer Y."/>
            <person name="Wincker P."/>
        </authorList>
    </citation>
    <scope>NUCLEOTIDE SEQUENCE [LARGE SCALE GENOMIC DNA]</scope>
    <source>
        <strain evidence="3">Ec32 / CCAP1310/4</strain>
    </source>
</reference>
<sequence>MFSSAGQAHRRRSDHIRGNFNADRAHQQQISRRRYNNQSSLFARIRPMPSPLAPLLEWQTTAAAADGEKTNDRRDAAPAALSGFCAAAAAAAATSAIRKSHFSHVVERTDRWCLEREAFRVKVHEHVGRELARMAAQAAASLAVVAEAEERGSVI</sequence>
<dbReference type="InParanoid" id="D8LSI9"/>
<evidence type="ECO:0000313" key="3">
    <source>
        <dbReference type="Proteomes" id="UP000002630"/>
    </source>
</evidence>
<gene>
    <name evidence="2" type="ORF">Esi_0074_0023</name>
</gene>
<accession>D8LSI9</accession>
<evidence type="ECO:0000256" key="1">
    <source>
        <dbReference type="SAM" id="MobiDB-lite"/>
    </source>
</evidence>
<dbReference type="Proteomes" id="UP000002630">
    <property type="component" value="Unassembled WGS sequence"/>
</dbReference>
<name>D8LSI9_ECTSI</name>
<evidence type="ECO:0000313" key="2">
    <source>
        <dbReference type="EMBL" id="CBN77826.1"/>
    </source>
</evidence>
<dbReference type="OrthoDB" id="10553331at2759"/>
<dbReference type="AlphaFoldDB" id="D8LSI9"/>
<keyword evidence="3" id="KW-1185">Reference proteome</keyword>